<dbReference type="AlphaFoldDB" id="A0A494XSJ9"/>
<keyword evidence="3" id="KW-1185">Reference proteome</keyword>
<comment type="caution">
    <text evidence="2">The sequence shown here is derived from an EMBL/GenBank/DDBJ whole genome shotgun (WGS) entry which is preliminary data.</text>
</comment>
<organism evidence="2 3">
    <name type="scientific">Pararobbsia silviterrae</name>
    <dbReference type="NCBI Taxonomy" id="1792498"/>
    <lineage>
        <taxon>Bacteria</taxon>
        <taxon>Pseudomonadati</taxon>
        <taxon>Pseudomonadota</taxon>
        <taxon>Betaproteobacteria</taxon>
        <taxon>Burkholderiales</taxon>
        <taxon>Burkholderiaceae</taxon>
        <taxon>Pararobbsia</taxon>
    </lineage>
</organism>
<dbReference type="Proteomes" id="UP000270342">
    <property type="component" value="Unassembled WGS sequence"/>
</dbReference>
<protein>
    <submittedName>
        <fullName evidence="2">Uncharacterized protein</fullName>
    </submittedName>
</protein>
<gene>
    <name evidence="2" type="ORF">D7S86_18010</name>
</gene>
<dbReference type="RefSeq" id="WP_121088249.1">
    <property type="nucleotide sequence ID" value="NZ_RBZU01000008.1"/>
</dbReference>
<proteinExistence type="predicted"/>
<evidence type="ECO:0000313" key="3">
    <source>
        <dbReference type="Proteomes" id="UP000270342"/>
    </source>
</evidence>
<evidence type="ECO:0000313" key="2">
    <source>
        <dbReference type="EMBL" id="RKP51846.1"/>
    </source>
</evidence>
<reference evidence="2 3" key="1">
    <citation type="submission" date="2018-10" db="EMBL/GenBank/DDBJ databases">
        <title>Robbsia sp. DHC34, isolated from soil.</title>
        <authorList>
            <person name="Gao Z.-H."/>
            <person name="Qiu L.-H."/>
        </authorList>
    </citation>
    <scope>NUCLEOTIDE SEQUENCE [LARGE SCALE GENOMIC DNA]</scope>
    <source>
        <strain evidence="2 3">DHC34</strain>
    </source>
</reference>
<evidence type="ECO:0000256" key="1">
    <source>
        <dbReference type="SAM" id="MobiDB-lite"/>
    </source>
</evidence>
<name>A0A494XSJ9_9BURK</name>
<accession>A0A494XSJ9</accession>
<dbReference type="EMBL" id="RBZU01000008">
    <property type="protein sequence ID" value="RKP51846.1"/>
    <property type="molecule type" value="Genomic_DNA"/>
</dbReference>
<feature type="region of interest" description="Disordered" evidence="1">
    <location>
        <begin position="32"/>
        <end position="54"/>
    </location>
</feature>
<sequence>MMSQTRRPDLWDAALEQAAEWYTLLRSDEAMDHDRQRGSNELAKHDAHRDARSPVERASLRFQPLAAGPRRHEAADAYLPAHASLARRLIIVCLALLSSAGVSREHQTCFTQDAPPDREPADIAREASSQGVLITENAPLETSTTNCDGIAQATCRAIRLTRRMSLSG</sequence>